<name>A0A5N5Q9N0_9AGAM</name>
<dbReference type="Pfam" id="PF08755">
    <property type="entry name" value="YccV-like"/>
    <property type="match status" value="1"/>
</dbReference>
<evidence type="ECO:0000313" key="3">
    <source>
        <dbReference type="Proteomes" id="UP000383932"/>
    </source>
</evidence>
<dbReference type="Gene3D" id="2.30.30.390">
    <property type="entry name" value="Hemimethylated DNA-binding domain"/>
    <property type="match status" value="1"/>
</dbReference>
<dbReference type="InterPro" id="IPR032698">
    <property type="entry name" value="SirB1_N"/>
</dbReference>
<keyword evidence="3" id="KW-1185">Reference proteome</keyword>
<evidence type="ECO:0000259" key="1">
    <source>
        <dbReference type="SMART" id="SM00992"/>
    </source>
</evidence>
<dbReference type="GO" id="GO:0003677">
    <property type="term" value="F:DNA binding"/>
    <property type="evidence" value="ECO:0007669"/>
    <property type="project" value="InterPro"/>
</dbReference>
<dbReference type="EMBL" id="SSOP01000486">
    <property type="protein sequence ID" value="KAB5588329.1"/>
    <property type="molecule type" value="Genomic_DNA"/>
</dbReference>
<dbReference type="AlphaFoldDB" id="A0A5N5Q9N0"/>
<evidence type="ECO:0000313" key="2">
    <source>
        <dbReference type="EMBL" id="KAB5588329.1"/>
    </source>
</evidence>
<dbReference type="InterPro" id="IPR036623">
    <property type="entry name" value="Hemimethylated_DNA-bd_sf"/>
</dbReference>
<dbReference type="SUPFAM" id="SSF141255">
    <property type="entry name" value="YccV-like"/>
    <property type="match status" value="1"/>
</dbReference>
<proteinExistence type="predicted"/>
<organism evidence="2 3">
    <name type="scientific">Ceratobasidium theobromae</name>
    <dbReference type="NCBI Taxonomy" id="1582974"/>
    <lineage>
        <taxon>Eukaryota</taxon>
        <taxon>Fungi</taxon>
        <taxon>Dikarya</taxon>
        <taxon>Basidiomycota</taxon>
        <taxon>Agaricomycotina</taxon>
        <taxon>Agaricomycetes</taxon>
        <taxon>Cantharellales</taxon>
        <taxon>Ceratobasidiaceae</taxon>
        <taxon>Ceratobasidium</taxon>
    </lineage>
</organism>
<feature type="domain" description="Hemimethylated DNA-binding" evidence="1">
    <location>
        <begin position="362"/>
        <end position="458"/>
    </location>
</feature>
<dbReference type="PANTHER" id="PTHR31350:SF27">
    <property type="entry name" value="HEMIMETHYLATED DNA-BINDING DOMAIN-CONTAINING PROTEIN"/>
    <property type="match status" value="1"/>
</dbReference>
<dbReference type="NCBIfam" id="TIGR02097">
    <property type="entry name" value="yccV"/>
    <property type="match status" value="1"/>
</dbReference>
<dbReference type="Pfam" id="PF13369">
    <property type="entry name" value="Transglut_core2"/>
    <property type="match status" value="1"/>
</dbReference>
<dbReference type="PANTHER" id="PTHR31350">
    <property type="entry name" value="SI:DKEY-261L7.2"/>
    <property type="match status" value="1"/>
</dbReference>
<comment type="caution">
    <text evidence="2">The sequence shown here is derived from an EMBL/GenBank/DDBJ whole genome shotgun (WGS) entry which is preliminary data.</text>
</comment>
<dbReference type="OrthoDB" id="28868at2759"/>
<sequence length="500" mass="56294">MTDDWMQRRWWAKQALGTIARAAAVRALSRVFWGRKPDRSSRDNAKLFEEGLKALSGLMGANVAEISRNYDNLAAECGRHLKTIGICVDPHSPEFDLKVFSAGVCDWMRSQGFKHAEVSLPDDTYYHLMNHFPHTFMTTNRQTLPLSLVYTFVAIVTRLGLCAAPVGFPAHVHAWIYLPGAELDDDTRDWEEDTPTRRLAVDVFNSDKEPFRHSDAMRNVLDNMGIPRSDQSLWMRPAMASDMVERAANNILNSAERLHHHGEEMVPREVRGAGLYTASVALLIARPEAANALQLVALVVGVVREYFPLDIDPILAQELAPILDRNQNESIGMHLRSIVELLRGAVIGGKQKPQQGKRLWWVGMVFRHLRYGYIGVVLDCDEKCMAGEEWIRQMGVDSLARGGSQPFYTVLATDGSSRYVAEDNIIPLPAPEGDAQRGTQDIRETVRMLMKAGTWKMEQTFSRVEVNEELGRAWFVPGVDTARTYPGDTEMGRVYIQGLW</sequence>
<dbReference type="Proteomes" id="UP000383932">
    <property type="component" value="Unassembled WGS sequence"/>
</dbReference>
<gene>
    <name evidence="2" type="ORF">CTheo_8232</name>
</gene>
<dbReference type="SMART" id="SM00992">
    <property type="entry name" value="YccV-like"/>
    <property type="match status" value="1"/>
</dbReference>
<protein>
    <submittedName>
        <fullName evidence="2">F-box only protein 21</fullName>
    </submittedName>
</protein>
<reference evidence="2 3" key="1">
    <citation type="journal article" date="2019" name="Fungal Biol. Biotechnol.">
        <title>Draft genome sequence of fastidious pathogen Ceratobasidium theobromae, which causes vascular-streak dieback in Theobroma cacao.</title>
        <authorList>
            <person name="Ali S.S."/>
            <person name="Asman A."/>
            <person name="Shao J."/>
            <person name="Firmansyah A.P."/>
            <person name="Susilo A.W."/>
            <person name="Rosmana A."/>
            <person name="McMahon P."/>
            <person name="Junaid M."/>
            <person name="Guest D."/>
            <person name="Kheng T.Y."/>
            <person name="Meinhardt L.W."/>
            <person name="Bailey B.A."/>
        </authorList>
    </citation>
    <scope>NUCLEOTIDE SEQUENCE [LARGE SCALE GENOMIC DNA]</scope>
    <source>
        <strain evidence="2 3">CT2</strain>
    </source>
</reference>
<dbReference type="InterPro" id="IPR011722">
    <property type="entry name" value="Hemimethylated_DNA-bd_dom"/>
</dbReference>
<accession>A0A5N5Q9N0</accession>